<dbReference type="OrthoDB" id="9808025at2"/>
<accession>A0A127FAU6</accession>
<dbReference type="GO" id="GO:0005886">
    <property type="term" value="C:plasma membrane"/>
    <property type="evidence" value="ECO:0007669"/>
    <property type="project" value="TreeGrafter"/>
</dbReference>
<organism evidence="10 11">
    <name type="scientific">Steroidobacter denitrificans</name>
    <dbReference type="NCBI Taxonomy" id="465721"/>
    <lineage>
        <taxon>Bacteria</taxon>
        <taxon>Pseudomonadati</taxon>
        <taxon>Pseudomonadota</taxon>
        <taxon>Gammaproteobacteria</taxon>
        <taxon>Steroidobacterales</taxon>
        <taxon>Steroidobacteraceae</taxon>
        <taxon>Steroidobacter</taxon>
    </lineage>
</organism>
<evidence type="ECO:0000256" key="4">
    <source>
        <dbReference type="ARBA" id="ARBA00032089"/>
    </source>
</evidence>
<dbReference type="Gene3D" id="2.40.10.340">
    <property type="entry name" value="Rod shape-determining protein MreC, domain 1"/>
    <property type="match status" value="1"/>
</dbReference>
<sequence length="313" mass="34094">MVTLNSDSRPIIGRGPPLGASFFILAVLSVTAMVLDHRGGYLETARLWMGAALHPVYVVVQAPYDLWNWLNGSFTDRAQLRRHNEQLTEELRQARIRLLQFDALNEENRRLRAIRQASAGLAERTQLASIMHVDVDPFRHRVRIDKGAGDGVFRSQPVVDAFGIVGQVAAVDQYSATIILISDNQHAIPVQVNRNGIRSIAVGTGDVSKLILPYLTVQSDVRVGDLLVSSGLDGIFPAGYPVAVISQIDRIPSATFAIVEARPLAQLDRDREVLLLWGEEPASAGEIAESRNPDAASPAGPAHDGVAAAEHRR</sequence>
<dbReference type="PANTHER" id="PTHR34138">
    <property type="entry name" value="CELL SHAPE-DETERMINING PROTEIN MREC"/>
    <property type="match status" value="1"/>
</dbReference>
<gene>
    <name evidence="10" type="ORF">ACG33_06380</name>
</gene>
<keyword evidence="8" id="KW-0812">Transmembrane</keyword>
<dbReference type="PANTHER" id="PTHR34138:SF1">
    <property type="entry name" value="CELL SHAPE-DETERMINING PROTEIN MREC"/>
    <property type="match status" value="1"/>
</dbReference>
<dbReference type="InterPro" id="IPR007221">
    <property type="entry name" value="MreC"/>
</dbReference>
<evidence type="ECO:0000256" key="5">
    <source>
        <dbReference type="PIRNR" id="PIRNR038471"/>
    </source>
</evidence>
<dbReference type="GO" id="GO:0008360">
    <property type="term" value="P:regulation of cell shape"/>
    <property type="evidence" value="ECO:0007669"/>
    <property type="project" value="UniProtKB-KW"/>
</dbReference>
<evidence type="ECO:0000259" key="9">
    <source>
        <dbReference type="Pfam" id="PF04085"/>
    </source>
</evidence>
<proteinExistence type="inferred from homology"/>
<feature type="coiled-coil region" evidence="6">
    <location>
        <begin position="77"/>
        <end position="104"/>
    </location>
</feature>
<comment type="function">
    <text evidence="5">Involved in formation and maintenance of cell shape.</text>
</comment>
<dbReference type="PATRIC" id="fig|465721.4.peg.1359"/>
<evidence type="ECO:0000256" key="3">
    <source>
        <dbReference type="ARBA" id="ARBA00022960"/>
    </source>
</evidence>
<dbReference type="KEGG" id="sdf:ACG33_06380"/>
<evidence type="ECO:0000313" key="10">
    <source>
        <dbReference type="EMBL" id="AMN46728.1"/>
    </source>
</evidence>
<keyword evidence="6" id="KW-0175">Coiled coil</keyword>
<evidence type="ECO:0000256" key="2">
    <source>
        <dbReference type="ARBA" id="ARBA00013855"/>
    </source>
</evidence>
<dbReference type="InterPro" id="IPR055342">
    <property type="entry name" value="MreC_beta-barrel_core"/>
</dbReference>
<feature type="transmembrane region" description="Helical" evidence="8">
    <location>
        <begin position="18"/>
        <end position="35"/>
    </location>
</feature>
<evidence type="ECO:0000256" key="6">
    <source>
        <dbReference type="SAM" id="Coils"/>
    </source>
</evidence>
<dbReference type="Pfam" id="PF04085">
    <property type="entry name" value="MreC"/>
    <property type="match status" value="1"/>
</dbReference>
<dbReference type="InterPro" id="IPR042177">
    <property type="entry name" value="Cell/Rod_1"/>
</dbReference>
<dbReference type="EMBL" id="CP011971">
    <property type="protein sequence ID" value="AMN46728.1"/>
    <property type="molecule type" value="Genomic_DNA"/>
</dbReference>
<dbReference type="Proteomes" id="UP000070250">
    <property type="component" value="Chromosome"/>
</dbReference>
<evidence type="ECO:0000256" key="1">
    <source>
        <dbReference type="ARBA" id="ARBA00009369"/>
    </source>
</evidence>
<dbReference type="STRING" id="465721.ACG33_06380"/>
<dbReference type="Gene3D" id="2.40.10.350">
    <property type="entry name" value="Rod shape-determining protein MreC, domain 2"/>
    <property type="match status" value="1"/>
</dbReference>
<keyword evidence="11" id="KW-1185">Reference proteome</keyword>
<keyword evidence="8" id="KW-0472">Membrane</keyword>
<protein>
    <recommendedName>
        <fullName evidence="2 5">Cell shape-determining protein MreC</fullName>
    </recommendedName>
    <alternativeName>
        <fullName evidence="4 5">Cell shape protein MreC</fullName>
    </alternativeName>
</protein>
<dbReference type="NCBIfam" id="TIGR00219">
    <property type="entry name" value="mreC"/>
    <property type="match status" value="1"/>
</dbReference>
<feature type="domain" description="Rod shape-determining protein MreC beta-barrel core" evidence="9">
    <location>
        <begin position="130"/>
        <end position="277"/>
    </location>
</feature>
<comment type="similarity">
    <text evidence="1 5">Belongs to the MreC family.</text>
</comment>
<evidence type="ECO:0000313" key="11">
    <source>
        <dbReference type="Proteomes" id="UP000070250"/>
    </source>
</evidence>
<name>A0A127FAU6_STEDE</name>
<keyword evidence="8" id="KW-1133">Transmembrane helix</keyword>
<dbReference type="PIRSF" id="PIRSF038471">
    <property type="entry name" value="MreC"/>
    <property type="match status" value="1"/>
</dbReference>
<evidence type="ECO:0000256" key="7">
    <source>
        <dbReference type="SAM" id="MobiDB-lite"/>
    </source>
</evidence>
<reference evidence="10 11" key="1">
    <citation type="submission" date="2015-06" db="EMBL/GenBank/DDBJ databases">
        <title>A Comprehensive Approach to Explore the Metabolic and Phylogenetic Diversity of Bacterial Steroid Degradation in the Environment: Testosterone as an Example.</title>
        <authorList>
            <person name="Yang F.-C."/>
            <person name="Chen Y.-L."/>
            <person name="Yu C.-P."/>
            <person name="Tang S.-L."/>
            <person name="Wang P.-H."/>
            <person name="Ismail W."/>
            <person name="Wang C.-H."/>
            <person name="Yang C.-Y."/>
            <person name="Chiang Y.-R."/>
        </authorList>
    </citation>
    <scope>NUCLEOTIDE SEQUENCE [LARGE SCALE GENOMIC DNA]</scope>
    <source>
        <strain evidence="10 11">DSM 18526</strain>
    </source>
</reference>
<dbReference type="AlphaFoldDB" id="A0A127FAU6"/>
<evidence type="ECO:0000256" key="8">
    <source>
        <dbReference type="SAM" id="Phobius"/>
    </source>
</evidence>
<keyword evidence="3 5" id="KW-0133">Cell shape</keyword>
<dbReference type="InterPro" id="IPR042175">
    <property type="entry name" value="Cell/Rod_MreC_2"/>
</dbReference>
<feature type="region of interest" description="Disordered" evidence="7">
    <location>
        <begin position="285"/>
        <end position="313"/>
    </location>
</feature>